<protein>
    <submittedName>
        <fullName evidence="1">Stage III sporulation protein AB</fullName>
    </submittedName>
</protein>
<evidence type="ECO:0000313" key="1">
    <source>
        <dbReference type="EMBL" id="HIX72762.1"/>
    </source>
</evidence>
<dbReference type="Pfam" id="PF09548">
    <property type="entry name" value="Spore_III_AB"/>
    <property type="match status" value="1"/>
</dbReference>
<dbReference type="EMBL" id="DXEQ01000212">
    <property type="protein sequence ID" value="HIX72762.1"/>
    <property type="molecule type" value="Genomic_DNA"/>
</dbReference>
<sequence>MKWMGAFLLLSAGYLLGKQLAWPEICHVELLSEGEFLFRVLESEIRSGKIPLPELFEDLARRTDSPWRPFFASLAEKLRKGSDLQFADTFAQTMEDNLAGTLTEEERQLFLRAGRNLLSDDLLFHRDASEKLSEDIRRHVKERKEQLESRKKVLMALCLSGAALLVILLL</sequence>
<evidence type="ECO:0000313" key="2">
    <source>
        <dbReference type="Proteomes" id="UP000886805"/>
    </source>
</evidence>
<dbReference type="InterPro" id="IPR014198">
    <property type="entry name" value="Spore_III_AB"/>
</dbReference>
<reference evidence="1" key="2">
    <citation type="submission" date="2021-04" db="EMBL/GenBank/DDBJ databases">
        <authorList>
            <person name="Gilroy R."/>
        </authorList>
    </citation>
    <scope>NUCLEOTIDE SEQUENCE</scope>
    <source>
        <strain evidence="1">ChiSxjej3B15-1167</strain>
    </source>
</reference>
<comment type="caution">
    <text evidence="1">The sequence shown here is derived from an EMBL/GenBank/DDBJ whole genome shotgun (WGS) entry which is preliminary data.</text>
</comment>
<proteinExistence type="predicted"/>
<reference evidence="1" key="1">
    <citation type="journal article" date="2021" name="PeerJ">
        <title>Extensive microbial diversity within the chicken gut microbiome revealed by metagenomics and culture.</title>
        <authorList>
            <person name="Gilroy R."/>
            <person name="Ravi A."/>
            <person name="Getino M."/>
            <person name="Pursley I."/>
            <person name="Horton D.L."/>
            <person name="Alikhan N.F."/>
            <person name="Baker D."/>
            <person name="Gharbi K."/>
            <person name="Hall N."/>
            <person name="Watson M."/>
            <person name="Adriaenssens E.M."/>
            <person name="Foster-Nyarko E."/>
            <person name="Jarju S."/>
            <person name="Secka A."/>
            <person name="Antonio M."/>
            <person name="Oren A."/>
            <person name="Chaudhuri R.R."/>
            <person name="La Ragione R."/>
            <person name="Hildebrand F."/>
            <person name="Pallen M.J."/>
        </authorList>
    </citation>
    <scope>NUCLEOTIDE SEQUENCE</scope>
    <source>
        <strain evidence="1">ChiSxjej3B15-1167</strain>
    </source>
</reference>
<accession>A0A9D2BEQ9</accession>
<dbReference type="Proteomes" id="UP000886805">
    <property type="component" value="Unassembled WGS sequence"/>
</dbReference>
<organism evidence="1 2">
    <name type="scientific">Candidatus Anaerobutyricum stercoripullorum</name>
    <dbReference type="NCBI Taxonomy" id="2838456"/>
    <lineage>
        <taxon>Bacteria</taxon>
        <taxon>Bacillati</taxon>
        <taxon>Bacillota</taxon>
        <taxon>Clostridia</taxon>
        <taxon>Lachnospirales</taxon>
        <taxon>Lachnospiraceae</taxon>
        <taxon>Anaerobutyricum</taxon>
    </lineage>
</organism>
<gene>
    <name evidence="1" type="ORF">H9849_07035</name>
</gene>
<name>A0A9D2BEQ9_9FIRM</name>
<dbReference type="AlphaFoldDB" id="A0A9D2BEQ9"/>